<protein>
    <submittedName>
        <fullName evidence="1">Uncharacterized protein</fullName>
    </submittedName>
</protein>
<dbReference type="Pfam" id="PF15189">
    <property type="entry name" value="MEIOC"/>
    <property type="match status" value="1"/>
</dbReference>
<dbReference type="EMBL" id="JAGKHQ010000011">
    <property type="protein sequence ID" value="KAG7504868.1"/>
    <property type="molecule type" value="Genomic_DNA"/>
</dbReference>
<organism evidence="1 2">
    <name type="scientific">Solea senegalensis</name>
    <name type="common">Senegalese sole</name>
    <dbReference type="NCBI Taxonomy" id="28829"/>
    <lineage>
        <taxon>Eukaryota</taxon>
        <taxon>Metazoa</taxon>
        <taxon>Chordata</taxon>
        <taxon>Craniata</taxon>
        <taxon>Vertebrata</taxon>
        <taxon>Euteleostomi</taxon>
        <taxon>Actinopterygii</taxon>
        <taxon>Neopterygii</taxon>
        <taxon>Teleostei</taxon>
        <taxon>Neoteleostei</taxon>
        <taxon>Acanthomorphata</taxon>
        <taxon>Carangaria</taxon>
        <taxon>Pleuronectiformes</taxon>
        <taxon>Pleuronectoidei</taxon>
        <taxon>Soleidae</taxon>
        <taxon>Solea</taxon>
    </lineage>
</organism>
<proteinExistence type="predicted"/>
<evidence type="ECO:0000313" key="2">
    <source>
        <dbReference type="Proteomes" id="UP000693946"/>
    </source>
</evidence>
<dbReference type="GO" id="GO:0007144">
    <property type="term" value="P:female meiosis I"/>
    <property type="evidence" value="ECO:0007669"/>
    <property type="project" value="TreeGrafter"/>
</dbReference>
<dbReference type="GO" id="GO:0048255">
    <property type="term" value="P:mRNA stabilization"/>
    <property type="evidence" value="ECO:0007669"/>
    <property type="project" value="TreeGrafter"/>
</dbReference>
<dbReference type="PANTHER" id="PTHR33861">
    <property type="entry name" value="PROTEIN CBG18333"/>
    <property type="match status" value="1"/>
</dbReference>
<dbReference type="Proteomes" id="UP000693946">
    <property type="component" value="Linkage Group LG19"/>
</dbReference>
<dbReference type="GO" id="GO:0005737">
    <property type="term" value="C:cytoplasm"/>
    <property type="evidence" value="ECO:0007669"/>
    <property type="project" value="TreeGrafter"/>
</dbReference>
<comment type="caution">
    <text evidence="1">The sequence shown here is derived from an EMBL/GenBank/DDBJ whole genome shotgun (WGS) entry which is preliminary data.</text>
</comment>
<sequence length="559" mass="63433">MMAFDGLQTRTFANSLIPSYQHQAGADVGGENNGNKTWSFLSIPGVSLQNQETASYVPWSHAHEDPYDLINCLQNSSMNRKPTDNSDCDGENEGLMSNILNGAHSQDNNTESDVLRYQSPCFDPYYEDSYIQSSTKSSSNDQYVPQSQKLLMADVGVMQRERNGVRKQILKREAFQDHLLEDRQQPQPFSPSVNLPNQYQSKMSIPRESITLNINQDIRHHILQGQIQNKVKPQMKKENAMVHMPAFLGENLLTRSLNNSHMKGGAKKQVFNRSPPYDLQGGSQSLTFNGENGVVSTGSTQQCVPPIYPGRSSIPHNFSSRSTLLYGDLHDRSTMNESALFNSCVREMVTNRVENTNHGRASVVMNKGGPVVHLYFRVDECFEQWRCLERERKRAEVVLVRTFDGKRIAAVTNTSLLKSPPNPTRVDHLLVKQIREQSKVASLMNWMECLHNSPLPNVGTVLNQHHMVICFTQARREEELSSMSRHQQQQRAYITESRENLMIIALKELAATTRMLRKALWCALQVTLPKSDKRQENHGNKEATCREGLTSPFTQYSFK</sequence>
<name>A0AAV6RJW0_SOLSE</name>
<accession>A0AAV6RJW0</accession>
<dbReference type="PANTHER" id="PTHR33861:SF4">
    <property type="entry name" value="MEIOSIS-SPECIFIC COILED-COIL DOMAIN-CONTAINING PROTEIN MEIOC"/>
    <property type="match status" value="1"/>
</dbReference>
<keyword evidence="2" id="KW-1185">Reference proteome</keyword>
<gene>
    <name evidence="1" type="ORF">JOB18_018599</name>
</gene>
<dbReference type="InterPro" id="IPR027963">
    <property type="entry name" value="MEIOC"/>
</dbReference>
<dbReference type="GO" id="GO:0005634">
    <property type="term" value="C:nucleus"/>
    <property type="evidence" value="ECO:0007669"/>
    <property type="project" value="TreeGrafter"/>
</dbReference>
<evidence type="ECO:0000313" key="1">
    <source>
        <dbReference type="EMBL" id="KAG7504868.1"/>
    </source>
</evidence>
<dbReference type="GO" id="GO:0007141">
    <property type="term" value="P:male meiosis I"/>
    <property type="evidence" value="ECO:0007669"/>
    <property type="project" value="TreeGrafter"/>
</dbReference>
<dbReference type="AlphaFoldDB" id="A0AAV6RJW0"/>
<reference evidence="1 2" key="1">
    <citation type="journal article" date="2021" name="Sci. Rep.">
        <title>Chromosome anchoring in Senegalese sole (Solea senegalensis) reveals sex-associated markers and genome rearrangements in flatfish.</title>
        <authorList>
            <person name="Guerrero-Cozar I."/>
            <person name="Gomez-Garrido J."/>
            <person name="Berbel C."/>
            <person name="Martinez-Blanch J.F."/>
            <person name="Alioto T."/>
            <person name="Claros M.G."/>
            <person name="Gagnaire P.A."/>
            <person name="Manchado M."/>
        </authorList>
    </citation>
    <scope>NUCLEOTIDE SEQUENCE [LARGE SCALE GENOMIC DNA]</scope>
    <source>
        <strain evidence="1">Sse05_10M</strain>
    </source>
</reference>